<sequence length="263" mass="29185">MTTAPLVPIVSDGRGEQAVSGRALHSFLDIGTEYARWMQRMLDYGFTEGRDYEVIVKSDENPLGGRPSTDHVVTLDMAKELCMIQRTPLGKQAREYFIEVEKRHRAQQPDLSTPQGVLAMAKQLTATAEELVAAHEQLEQQHPLVQQALTYQAGHNKTTRQDFAREVIAWAQSAGYRVLQREVFLFLSKKLGLFVRGERSDAGTATVDAIRRGLAVTEKGTAGSGHNFATGKLTPVGKTYAFERVVRYIEQNGTLALPQAISR</sequence>
<dbReference type="OrthoDB" id="9812611at2"/>
<name>A0A6H9WIW4_9MICO</name>
<feature type="domain" description="AntA/AntB antirepressor" evidence="1">
    <location>
        <begin position="19"/>
        <end position="87"/>
    </location>
</feature>
<dbReference type="PANTHER" id="PTHR36180:SF1">
    <property type="entry name" value="ANTA_ANTB ANTIREPRESSOR DOMAIN-CONTAINING PROTEIN"/>
    <property type="match status" value="1"/>
</dbReference>
<dbReference type="AlphaFoldDB" id="A0A6H9WIW4"/>
<comment type="caution">
    <text evidence="2">The sequence shown here is derived from an EMBL/GenBank/DDBJ whole genome shotgun (WGS) entry which is preliminary data.</text>
</comment>
<evidence type="ECO:0000313" key="3">
    <source>
        <dbReference type="Proteomes" id="UP000431744"/>
    </source>
</evidence>
<organism evidence="2 3">
    <name type="scientific">Pseudoclavibacter endophyticus</name>
    <dbReference type="NCBI Taxonomy" id="1778590"/>
    <lineage>
        <taxon>Bacteria</taxon>
        <taxon>Bacillati</taxon>
        <taxon>Actinomycetota</taxon>
        <taxon>Actinomycetes</taxon>
        <taxon>Micrococcales</taxon>
        <taxon>Microbacteriaceae</taxon>
        <taxon>Pseudoclavibacter</taxon>
    </lineage>
</organism>
<proteinExistence type="predicted"/>
<reference evidence="2 3" key="1">
    <citation type="submission" date="2019-09" db="EMBL/GenBank/DDBJ databases">
        <title>Phylogeny of genus Pseudoclavibacter and closely related genus.</title>
        <authorList>
            <person name="Li Y."/>
        </authorList>
    </citation>
    <scope>NUCLEOTIDE SEQUENCE [LARGE SCALE GENOMIC DNA]</scope>
    <source>
        <strain evidence="2 3">EGI 60007</strain>
    </source>
</reference>
<dbReference type="InterPro" id="IPR013557">
    <property type="entry name" value="AntA/B_antirep"/>
</dbReference>
<accession>A0A6H9WIW4</accession>
<gene>
    <name evidence="2" type="ORF">F8O04_12025</name>
</gene>
<evidence type="ECO:0000259" key="1">
    <source>
        <dbReference type="Pfam" id="PF08346"/>
    </source>
</evidence>
<dbReference type="EMBL" id="WBJY01000002">
    <property type="protein sequence ID" value="KAB1648477.1"/>
    <property type="molecule type" value="Genomic_DNA"/>
</dbReference>
<protein>
    <recommendedName>
        <fullName evidence="1">AntA/AntB antirepressor domain-containing protein</fullName>
    </recommendedName>
</protein>
<dbReference type="Proteomes" id="UP000431744">
    <property type="component" value="Unassembled WGS sequence"/>
</dbReference>
<keyword evidence="3" id="KW-1185">Reference proteome</keyword>
<dbReference type="Pfam" id="PF08346">
    <property type="entry name" value="AntA"/>
    <property type="match status" value="1"/>
</dbReference>
<evidence type="ECO:0000313" key="2">
    <source>
        <dbReference type="EMBL" id="KAB1648477.1"/>
    </source>
</evidence>
<dbReference type="PANTHER" id="PTHR36180">
    <property type="entry name" value="DNA-BINDING PROTEIN-RELATED-RELATED"/>
    <property type="match status" value="1"/>
</dbReference>